<dbReference type="AlphaFoldDB" id="A0AAW0AF38"/>
<accession>A0AAW0AF38</accession>
<comment type="caution">
    <text evidence="1">The sequence shown here is derived from an EMBL/GenBank/DDBJ whole genome shotgun (WGS) entry which is preliminary data.</text>
</comment>
<dbReference type="EMBL" id="JAWWNJ010000070">
    <property type="protein sequence ID" value="KAK7007578.1"/>
    <property type="molecule type" value="Genomic_DNA"/>
</dbReference>
<name>A0AAW0AF38_9AGAR</name>
<dbReference type="Proteomes" id="UP001362999">
    <property type="component" value="Unassembled WGS sequence"/>
</dbReference>
<sequence>MPEPMSSLQIQLLNVVKFGETSVHIEPFFGHSKSSKSARCQSTCFSCELGRSWVRWNFVEWFTALVGHRQHVVPTSTPELSFTTQTSRCCVPDSGAVIVVYLCCHSESELPWSLIS</sequence>
<keyword evidence="2" id="KW-1185">Reference proteome</keyword>
<evidence type="ECO:0000313" key="2">
    <source>
        <dbReference type="Proteomes" id="UP001362999"/>
    </source>
</evidence>
<reference evidence="1 2" key="1">
    <citation type="journal article" date="2024" name="J Genomics">
        <title>Draft genome sequencing and assembly of Favolaschia claudopus CIRM-BRFM 2984 isolated from oak limbs.</title>
        <authorList>
            <person name="Navarro D."/>
            <person name="Drula E."/>
            <person name="Chaduli D."/>
            <person name="Cazenave R."/>
            <person name="Ahrendt S."/>
            <person name="Wang J."/>
            <person name="Lipzen A."/>
            <person name="Daum C."/>
            <person name="Barry K."/>
            <person name="Grigoriev I.V."/>
            <person name="Favel A."/>
            <person name="Rosso M.N."/>
            <person name="Martin F."/>
        </authorList>
    </citation>
    <scope>NUCLEOTIDE SEQUENCE [LARGE SCALE GENOMIC DNA]</scope>
    <source>
        <strain evidence="1 2">CIRM-BRFM 2984</strain>
    </source>
</reference>
<proteinExistence type="predicted"/>
<gene>
    <name evidence="1" type="ORF">R3P38DRAFT_2792358</name>
</gene>
<organism evidence="1 2">
    <name type="scientific">Favolaschia claudopus</name>
    <dbReference type="NCBI Taxonomy" id="2862362"/>
    <lineage>
        <taxon>Eukaryota</taxon>
        <taxon>Fungi</taxon>
        <taxon>Dikarya</taxon>
        <taxon>Basidiomycota</taxon>
        <taxon>Agaricomycotina</taxon>
        <taxon>Agaricomycetes</taxon>
        <taxon>Agaricomycetidae</taxon>
        <taxon>Agaricales</taxon>
        <taxon>Marasmiineae</taxon>
        <taxon>Mycenaceae</taxon>
        <taxon>Favolaschia</taxon>
    </lineage>
</organism>
<evidence type="ECO:0000313" key="1">
    <source>
        <dbReference type="EMBL" id="KAK7007578.1"/>
    </source>
</evidence>
<protein>
    <submittedName>
        <fullName evidence="1">Uncharacterized protein</fullName>
    </submittedName>
</protein>